<dbReference type="Proteomes" id="UP001335325">
    <property type="component" value="Chromosome"/>
</dbReference>
<proteinExistence type="predicted"/>
<protein>
    <recommendedName>
        <fullName evidence="3">Tryptophan synthase subunit(Beta)</fullName>
    </recommendedName>
</protein>
<dbReference type="RefSeq" id="WP_326752145.1">
    <property type="nucleotide sequence ID" value="NZ_CP109134.1"/>
</dbReference>
<reference evidence="1 2" key="1">
    <citation type="submission" date="2022-10" db="EMBL/GenBank/DDBJ databases">
        <title>The complete genomes of actinobacterial strains from the NBC collection.</title>
        <authorList>
            <person name="Joergensen T.S."/>
            <person name="Alvarez Arevalo M."/>
            <person name="Sterndorff E.B."/>
            <person name="Faurdal D."/>
            <person name="Vuksanovic O."/>
            <person name="Mourched A.-S."/>
            <person name="Charusanti P."/>
            <person name="Shaw S."/>
            <person name="Blin K."/>
            <person name="Weber T."/>
        </authorList>
    </citation>
    <scope>NUCLEOTIDE SEQUENCE [LARGE SCALE GENOMIC DNA]</scope>
    <source>
        <strain evidence="1 2">NBC 01753</strain>
    </source>
</reference>
<dbReference type="NCBIfam" id="NF047334">
    <property type="entry name" value="modulat_TrpM"/>
    <property type="match status" value="1"/>
</dbReference>
<dbReference type="EMBL" id="CP109134">
    <property type="protein sequence ID" value="WSD05966.1"/>
    <property type="molecule type" value="Genomic_DNA"/>
</dbReference>
<evidence type="ECO:0008006" key="3">
    <source>
        <dbReference type="Google" id="ProtNLM"/>
    </source>
</evidence>
<organism evidence="1 2">
    <name type="scientific">Streptomyces hirsutus</name>
    <dbReference type="NCBI Taxonomy" id="35620"/>
    <lineage>
        <taxon>Bacteria</taxon>
        <taxon>Bacillati</taxon>
        <taxon>Actinomycetota</taxon>
        <taxon>Actinomycetes</taxon>
        <taxon>Kitasatosporales</taxon>
        <taxon>Streptomycetaceae</taxon>
        <taxon>Streptomyces</taxon>
    </lineage>
</organism>
<sequence length="56" mass="6474">MTLPITLPTRDPYARLARGCRPRGCRAPARRVLGRRVRYHIGDEPGQVNGLRWHRP</sequence>
<accession>A0ABZ1GK02</accession>
<evidence type="ECO:0000313" key="1">
    <source>
        <dbReference type="EMBL" id="WSD05966.1"/>
    </source>
</evidence>
<dbReference type="GeneID" id="91542791"/>
<gene>
    <name evidence="1" type="ORF">OIE73_09435</name>
</gene>
<name>A0ABZ1GK02_9ACTN</name>
<dbReference type="InterPro" id="IPR058113">
    <property type="entry name" value="TrpM_modulator"/>
</dbReference>
<evidence type="ECO:0000313" key="2">
    <source>
        <dbReference type="Proteomes" id="UP001335325"/>
    </source>
</evidence>
<keyword evidence="2" id="KW-1185">Reference proteome</keyword>